<keyword evidence="2" id="KW-0732">Signal</keyword>
<evidence type="ECO:0000256" key="2">
    <source>
        <dbReference type="SAM" id="SignalP"/>
    </source>
</evidence>
<evidence type="ECO:0000313" key="4">
    <source>
        <dbReference type="Proteomes" id="UP000298663"/>
    </source>
</evidence>
<protein>
    <submittedName>
        <fullName evidence="3">Uncharacterized protein</fullName>
    </submittedName>
</protein>
<accession>A0A4U5LZZ6</accession>
<reference evidence="3 4" key="1">
    <citation type="journal article" date="2015" name="Genome Biol.">
        <title>Comparative genomics of Steinernema reveals deeply conserved gene regulatory networks.</title>
        <authorList>
            <person name="Dillman A.R."/>
            <person name="Macchietto M."/>
            <person name="Porter C.F."/>
            <person name="Rogers A."/>
            <person name="Williams B."/>
            <person name="Antoshechkin I."/>
            <person name="Lee M.M."/>
            <person name="Goodwin Z."/>
            <person name="Lu X."/>
            <person name="Lewis E.E."/>
            <person name="Goodrich-Blair H."/>
            <person name="Stock S.P."/>
            <person name="Adams B.J."/>
            <person name="Sternberg P.W."/>
            <person name="Mortazavi A."/>
        </authorList>
    </citation>
    <scope>NUCLEOTIDE SEQUENCE [LARGE SCALE GENOMIC DNA]</scope>
    <source>
        <strain evidence="3 4">ALL</strain>
    </source>
</reference>
<comment type="caution">
    <text evidence="3">The sequence shown here is derived from an EMBL/GenBank/DDBJ whole genome shotgun (WGS) entry which is preliminary data.</text>
</comment>
<evidence type="ECO:0000313" key="3">
    <source>
        <dbReference type="EMBL" id="TKR61968.1"/>
    </source>
</evidence>
<feature type="compositionally biased region" description="Acidic residues" evidence="1">
    <location>
        <begin position="210"/>
        <end position="222"/>
    </location>
</feature>
<name>A0A4U5LZZ6_STECR</name>
<feature type="chain" id="PRO_5020422666" evidence="2">
    <location>
        <begin position="18"/>
        <end position="222"/>
    </location>
</feature>
<sequence>MWTQFFYILLYELVLVAQNVCATVSTGDGYGRDFQIFVNHLEEQQTQVQAGRTVTARTLRNAHGIRQALLLGIRQALLLLSLSISKAKSAEEHPDRHIQYGAQLKALTALTKAVAAEKIRRAKKAQNPDVVPTQRASDLGRREMLRDDKVRAFYRLGRELLRELMEGTSASRTKKSPRSWRKKTGSGRTSSNGALAARGSKIETATTSRDDDEEGAPEAEAL</sequence>
<feature type="signal peptide" evidence="2">
    <location>
        <begin position="1"/>
        <end position="17"/>
    </location>
</feature>
<feature type="compositionally biased region" description="Basic residues" evidence="1">
    <location>
        <begin position="172"/>
        <end position="185"/>
    </location>
</feature>
<gene>
    <name evidence="3" type="ORF">L596_025993</name>
</gene>
<reference evidence="3 4" key="2">
    <citation type="journal article" date="2019" name="G3 (Bethesda)">
        <title>Hybrid Assembly of the Genome of the Entomopathogenic Nematode Steinernema carpocapsae Identifies the X-Chromosome.</title>
        <authorList>
            <person name="Serra L."/>
            <person name="Macchietto M."/>
            <person name="Macias-Munoz A."/>
            <person name="McGill C.J."/>
            <person name="Rodriguez I.M."/>
            <person name="Rodriguez B."/>
            <person name="Murad R."/>
            <person name="Mortazavi A."/>
        </authorList>
    </citation>
    <scope>NUCLEOTIDE SEQUENCE [LARGE SCALE GENOMIC DNA]</scope>
    <source>
        <strain evidence="3 4">ALL</strain>
    </source>
</reference>
<organism evidence="3 4">
    <name type="scientific">Steinernema carpocapsae</name>
    <name type="common">Entomopathogenic nematode</name>
    <dbReference type="NCBI Taxonomy" id="34508"/>
    <lineage>
        <taxon>Eukaryota</taxon>
        <taxon>Metazoa</taxon>
        <taxon>Ecdysozoa</taxon>
        <taxon>Nematoda</taxon>
        <taxon>Chromadorea</taxon>
        <taxon>Rhabditida</taxon>
        <taxon>Tylenchina</taxon>
        <taxon>Panagrolaimomorpha</taxon>
        <taxon>Strongyloidoidea</taxon>
        <taxon>Steinernematidae</taxon>
        <taxon>Steinernema</taxon>
    </lineage>
</organism>
<feature type="region of interest" description="Disordered" evidence="1">
    <location>
        <begin position="167"/>
        <end position="222"/>
    </location>
</feature>
<evidence type="ECO:0000256" key="1">
    <source>
        <dbReference type="SAM" id="MobiDB-lite"/>
    </source>
</evidence>
<dbReference type="AlphaFoldDB" id="A0A4U5LZZ6"/>
<proteinExistence type="predicted"/>
<dbReference type="Proteomes" id="UP000298663">
    <property type="component" value="Unassembled WGS sequence"/>
</dbReference>
<dbReference type="EMBL" id="AZBU02000010">
    <property type="protein sequence ID" value="TKR61968.1"/>
    <property type="molecule type" value="Genomic_DNA"/>
</dbReference>
<keyword evidence="4" id="KW-1185">Reference proteome</keyword>